<evidence type="ECO:0000313" key="2">
    <source>
        <dbReference type="WBParaSite" id="nRc.2.0.1.t08131-RA"/>
    </source>
</evidence>
<reference evidence="2" key="1">
    <citation type="submission" date="2022-11" db="UniProtKB">
        <authorList>
            <consortium name="WormBaseParasite"/>
        </authorList>
    </citation>
    <scope>IDENTIFICATION</scope>
</reference>
<proteinExistence type="predicted"/>
<dbReference type="WBParaSite" id="nRc.2.0.1.t08131-RA">
    <property type="protein sequence ID" value="nRc.2.0.1.t08131-RA"/>
    <property type="gene ID" value="nRc.2.0.1.g08131"/>
</dbReference>
<evidence type="ECO:0000313" key="1">
    <source>
        <dbReference type="Proteomes" id="UP000887565"/>
    </source>
</evidence>
<sequence>MEIKDLDDQWCKHLHRMLASNKPFTSNFVFNLHKLLVVWGTGLLRDLRGLAKELAPTDNQKSRQIRAKCGINTKEFNFLAIIRFFK</sequence>
<accession>A0A915I330</accession>
<protein>
    <submittedName>
        <fullName evidence="2">Uncharacterized protein</fullName>
    </submittedName>
</protein>
<organism evidence="1 2">
    <name type="scientific">Romanomermis culicivorax</name>
    <name type="common">Nematode worm</name>
    <dbReference type="NCBI Taxonomy" id="13658"/>
    <lineage>
        <taxon>Eukaryota</taxon>
        <taxon>Metazoa</taxon>
        <taxon>Ecdysozoa</taxon>
        <taxon>Nematoda</taxon>
        <taxon>Enoplea</taxon>
        <taxon>Dorylaimia</taxon>
        <taxon>Mermithida</taxon>
        <taxon>Mermithoidea</taxon>
        <taxon>Mermithidae</taxon>
        <taxon>Romanomermis</taxon>
    </lineage>
</organism>
<keyword evidence="1" id="KW-1185">Reference proteome</keyword>
<dbReference type="AlphaFoldDB" id="A0A915I330"/>
<name>A0A915I330_ROMCU</name>
<dbReference type="Proteomes" id="UP000887565">
    <property type="component" value="Unplaced"/>
</dbReference>